<evidence type="ECO:0000313" key="6">
    <source>
        <dbReference type="EMBL" id="KLI03526.1"/>
    </source>
</evidence>
<feature type="transmembrane region" description="Helical" evidence="5">
    <location>
        <begin position="59"/>
        <end position="77"/>
    </location>
</feature>
<gene>
    <name evidence="6" type="ORF">SINU_02320</name>
</gene>
<evidence type="ECO:0000256" key="3">
    <source>
        <dbReference type="ARBA" id="ARBA00022989"/>
    </source>
</evidence>
<dbReference type="AlphaFoldDB" id="A0A0U1QS58"/>
<organism evidence="6 7">
    <name type="scientific">Sporolactobacillus inulinus CASD</name>
    <dbReference type="NCBI Taxonomy" id="1069536"/>
    <lineage>
        <taxon>Bacteria</taxon>
        <taxon>Bacillati</taxon>
        <taxon>Bacillota</taxon>
        <taxon>Bacilli</taxon>
        <taxon>Bacillales</taxon>
        <taxon>Sporolactobacillaceae</taxon>
        <taxon>Sporolactobacillus</taxon>
    </lineage>
</organism>
<reference evidence="6 7" key="1">
    <citation type="journal article" date="2011" name="J. Bacteriol.">
        <title>Draft genome sequence of Sporolactobacillus inulinus strain CASD, an efficient D-lactic acid-producing bacterium with high-concentration lactate tolerance capability.</title>
        <authorList>
            <person name="Yu B."/>
            <person name="Su F."/>
            <person name="Wang L."/>
            <person name="Xu K."/>
            <person name="Zhao B."/>
            <person name="Xu P."/>
        </authorList>
    </citation>
    <scope>NUCLEOTIDE SEQUENCE [LARGE SCALE GENOMIC DNA]</scope>
    <source>
        <strain evidence="6 7">CASD</strain>
    </source>
</reference>
<name>A0A0U1QS58_9BACL</name>
<dbReference type="Pfam" id="PF07457">
    <property type="entry name" value="DUF1516"/>
    <property type="match status" value="1"/>
</dbReference>
<feature type="transmembrane region" description="Helical" evidence="5">
    <location>
        <begin position="6"/>
        <end position="26"/>
    </location>
</feature>
<evidence type="ECO:0000313" key="7">
    <source>
        <dbReference type="Proteomes" id="UP000035553"/>
    </source>
</evidence>
<evidence type="ECO:0008006" key="8">
    <source>
        <dbReference type="Google" id="ProtNLM"/>
    </source>
</evidence>
<dbReference type="RefSeq" id="WP_010026408.1">
    <property type="nucleotide sequence ID" value="NZ_AFVQ02000030.1"/>
</dbReference>
<accession>A0A0U1QS58</accession>
<evidence type="ECO:0000256" key="2">
    <source>
        <dbReference type="ARBA" id="ARBA00022692"/>
    </source>
</evidence>
<dbReference type="InterPro" id="IPR010899">
    <property type="entry name" value="UPF0344"/>
</dbReference>
<evidence type="ECO:0000256" key="5">
    <source>
        <dbReference type="SAM" id="Phobius"/>
    </source>
</evidence>
<keyword evidence="2 5" id="KW-0812">Transmembrane</keyword>
<feature type="transmembrane region" description="Helical" evidence="5">
    <location>
        <begin position="89"/>
        <end position="107"/>
    </location>
</feature>
<dbReference type="EMBL" id="AFVQ02000030">
    <property type="protein sequence ID" value="KLI03526.1"/>
    <property type="molecule type" value="Genomic_DNA"/>
</dbReference>
<keyword evidence="4 5" id="KW-0472">Membrane</keyword>
<dbReference type="OrthoDB" id="2365314at2"/>
<proteinExistence type="predicted"/>
<comment type="caution">
    <text evidence="6">The sequence shown here is derived from an EMBL/GenBank/DDBJ whole genome shotgun (WGS) entry which is preliminary data.</text>
</comment>
<keyword evidence="3 5" id="KW-1133">Transmembrane helix</keyword>
<protein>
    <recommendedName>
        <fullName evidence="8">DUF1516 family protein</fullName>
    </recommendedName>
</protein>
<evidence type="ECO:0000256" key="1">
    <source>
        <dbReference type="ARBA" id="ARBA00022475"/>
    </source>
</evidence>
<evidence type="ECO:0000256" key="4">
    <source>
        <dbReference type="ARBA" id="ARBA00023136"/>
    </source>
</evidence>
<dbReference type="Proteomes" id="UP000035553">
    <property type="component" value="Unassembled WGS sequence"/>
</dbReference>
<keyword evidence="1" id="KW-1003">Cell membrane</keyword>
<sequence length="108" mass="12204">MHSLAQIHGLVWGLMVILFLLSYLFYQQKVWSMILRLTYLVMIGTGIAMLFIIHFPFMLVVKAILSFALIGLMEAALGKRKKQQPAGLLLVLSAVFLIVILLIGYRVI</sequence>
<keyword evidence="7" id="KW-1185">Reference proteome</keyword>
<feature type="transmembrane region" description="Helical" evidence="5">
    <location>
        <begin position="33"/>
        <end position="53"/>
    </location>
</feature>